<protein>
    <submittedName>
        <fullName evidence="5">O-methyltransferase-like protein 4</fullName>
    </submittedName>
</protein>
<organism evidence="5 6">
    <name type="scientific">Elsinoe australis</name>
    <dbReference type="NCBI Taxonomy" id="40998"/>
    <lineage>
        <taxon>Eukaryota</taxon>
        <taxon>Fungi</taxon>
        <taxon>Dikarya</taxon>
        <taxon>Ascomycota</taxon>
        <taxon>Pezizomycotina</taxon>
        <taxon>Dothideomycetes</taxon>
        <taxon>Dothideomycetidae</taxon>
        <taxon>Myriangiales</taxon>
        <taxon>Elsinoaceae</taxon>
        <taxon>Elsinoe</taxon>
    </lineage>
</organism>
<dbReference type="Gene3D" id="3.40.50.150">
    <property type="entry name" value="Vaccinia Virus protein VP39"/>
    <property type="match status" value="1"/>
</dbReference>
<evidence type="ECO:0000259" key="4">
    <source>
        <dbReference type="Pfam" id="PF00891"/>
    </source>
</evidence>
<comment type="caution">
    <text evidence="5">The sequence shown here is derived from an EMBL/GenBank/DDBJ whole genome shotgun (WGS) entry which is preliminary data.</text>
</comment>
<feature type="domain" description="O-methyltransferase C-terminal" evidence="4">
    <location>
        <begin position="126"/>
        <end position="321"/>
    </location>
</feature>
<dbReference type="SUPFAM" id="SSF53335">
    <property type="entry name" value="S-adenosyl-L-methionine-dependent methyltransferases"/>
    <property type="match status" value="1"/>
</dbReference>
<dbReference type="AlphaFoldDB" id="A0A4U7B9E9"/>
<gene>
    <name evidence="5" type="ORF">C1H76_1465</name>
</gene>
<dbReference type="PANTHER" id="PTHR43712">
    <property type="entry name" value="PUTATIVE (AFU_ORTHOLOGUE AFUA_4G14580)-RELATED"/>
    <property type="match status" value="1"/>
</dbReference>
<dbReference type="PANTHER" id="PTHR43712:SF5">
    <property type="entry name" value="O-METHYLTRANSFERASE ASQN-RELATED"/>
    <property type="match status" value="1"/>
</dbReference>
<dbReference type="Proteomes" id="UP000308133">
    <property type="component" value="Unassembled WGS sequence"/>
</dbReference>
<dbReference type="InterPro" id="IPR016461">
    <property type="entry name" value="COMT-like"/>
</dbReference>
<dbReference type="InterPro" id="IPR029063">
    <property type="entry name" value="SAM-dependent_MTases_sf"/>
</dbReference>
<evidence type="ECO:0000256" key="2">
    <source>
        <dbReference type="ARBA" id="ARBA00022679"/>
    </source>
</evidence>
<evidence type="ECO:0000256" key="3">
    <source>
        <dbReference type="ARBA" id="ARBA00022691"/>
    </source>
</evidence>
<proteinExistence type="predicted"/>
<sequence>MAELAMHTASLVAISILYFTGIFASIPADGASSLPTIAVQSGYSKEMLQPMLRYASIMGIGFLDTKDSVSHTETSKLLAFDRDIQGAVGHQLCLVLPAIINLALHAQTMTGESTRCTAAFNLAFNTTLPSSIFIGQQDRYRERFESSMKALTRTSFMSVLHLVDGFDWNGLPEGTIVDVGGGTGTLARAVAARLPGRTIIVQDLEQVVLNAAQSDLNKQVRQIEFMAQDILEPNVIMEPAAFVTRIVLHNFPRPDIVRILRQLAKAMRPGHTRLIIAEIIVPDALSYPMAPYISALNLTMLAMFNGHERSLDDWRAVMEEADPALELLQCDSPANSAIGYMVLIKHV</sequence>
<evidence type="ECO:0000313" key="5">
    <source>
        <dbReference type="EMBL" id="TKX26501.1"/>
    </source>
</evidence>
<evidence type="ECO:0000313" key="6">
    <source>
        <dbReference type="Proteomes" id="UP000308133"/>
    </source>
</evidence>
<name>A0A4U7B9E9_9PEZI</name>
<dbReference type="EMBL" id="PTQR01000013">
    <property type="protein sequence ID" value="TKX26501.1"/>
    <property type="molecule type" value="Genomic_DNA"/>
</dbReference>
<dbReference type="InterPro" id="IPR001077">
    <property type="entry name" value="COMT_C"/>
</dbReference>
<keyword evidence="1 5" id="KW-0489">Methyltransferase</keyword>
<dbReference type="GO" id="GO:0008171">
    <property type="term" value="F:O-methyltransferase activity"/>
    <property type="evidence" value="ECO:0007669"/>
    <property type="project" value="InterPro"/>
</dbReference>
<keyword evidence="3" id="KW-0949">S-adenosyl-L-methionine</keyword>
<dbReference type="PROSITE" id="PS51683">
    <property type="entry name" value="SAM_OMT_II"/>
    <property type="match status" value="1"/>
</dbReference>
<dbReference type="Pfam" id="PF00891">
    <property type="entry name" value="Methyltransf_2"/>
    <property type="match status" value="1"/>
</dbReference>
<dbReference type="GO" id="GO:0032259">
    <property type="term" value="P:methylation"/>
    <property type="evidence" value="ECO:0007669"/>
    <property type="project" value="UniProtKB-KW"/>
</dbReference>
<accession>A0A4U7B9E9</accession>
<evidence type="ECO:0000256" key="1">
    <source>
        <dbReference type="ARBA" id="ARBA00022603"/>
    </source>
</evidence>
<reference evidence="5 6" key="1">
    <citation type="submission" date="2018-02" db="EMBL/GenBank/DDBJ databases">
        <title>Draft genome sequences of Elsinoe sp., causing black scab on jojoba.</title>
        <authorList>
            <person name="Stodart B."/>
            <person name="Jeffress S."/>
            <person name="Ash G."/>
            <person name="Arun Chinnappa K."/>
        </authorList>
    </citation>
    <scope>NUCLEOTIDE SEQUENCE [LARGE SCALE GENOMIC DNA]</scope>
    <source>
        <strain evidence="5 6">Hillstone_2</strain>
    </source>
</reference>
<dbReference type="CDD" id="cd02440">
    <property type="entry name" value="AdoMet_MTases"/>
    <property type="match status" value="1"/>
</dbReference>
<keyword evidence="2 5" id="KW-0808">Transferase</keyword>